<dbReference type="AlphaFoldDB" id="A0A1Y1S5D5"/>
<dbReference type="InterPro" id="IPR027328">
    <property type="entry name" value="MAPRE"/>
</dbReference>
<dbReference type="InterPro" id="IPR036872">
    <property type="entry name" value="CH_dom_sf"/>
</dbReference>
<evidence type="ECO:0000256" key="1">
    <source>
        <dbReference type="SAM" id="Coils"/>
    </source>
</evidence>
<dbReference type="PANTHER" id="PTHR10623">
    <property type="entry name" value="MICROTUBULE-ASSOCIATED PROTEIN RP/EB FAMILY MEMBER"/>
    <property type="match status" value="1"/>
</dbReference>
<evidence type="ECO:0000313" key="2">
    <source>
        <dbReference type="EMBL" id="ORD93623.1"/>
    </source>
</evidence>
<dbReference type="GO" id="GO:0008017">
    <property type="term" value="F:microtubule binding"/>
    <property type="evidence" value="ECO:0007669"/>
    <property type="project" value="InterPro"/>
</dbReference>
<dbReference type="Proteomes" id="UP000192639">
    <property type="component" value="Unassembled WGS sequence"/>
</dbReference>
<dbReference type="EMBL" id="LWDP01000061">
    <property type="protein sequence ID" value="ORD93623.1"/>
    <property type="molecule type" value="Genomic_DNA"/>
</dbReference>
<accession>A0A1Y1S5D5</accession>
<dbReference type="Gene3D" id="1.10.418.10">
    <property type="entry name" value="Calponin-like domain"/>
    <property type="match status" value="1"/>
</dbReference>
<protein>
    <submittedName>
        <fullName evidence="2">Uncharacterized protein</fullName>
    </submittedName>
</protein>
<evidence type="ECO:0000313" key="3">
    <source>
        <dbReference type="Proteomes" id="UP000192639"/>
    </source>
</evidence>
<comment type="caution">
    <text evidence="2">The sequence shown here is derived from an EMBL/GenBank/DDBJ whole genome shotgun (WGS) entry which is preliminary data.</text>
</comment>
<keyword evidence="1" id="KW-0175">Coiled coil</keyword>
<feature type="coiled-coil region" evidence="1">
    <location>
        <begin position="136"/>
        <end position="163"/>
    </location>
</feature>
<sequence length="248" mass="29453">MAFLSRSFLIDWLKENRVVISRIEEVGTGLPLINLINSKETEKITNYKQNPKTEQDFVYNLTRVKTYYEGIGMKICMPVERMAKRRLQDNLEVLQLVYNLYEKREVKRNGSVTTVMNEKKSRPINRVELKDPHKDVSELHKQNEELNKQNEELLMQNEKSLSELNRLRYQLAQGKSSTDEIDLYRTMLEETKKKCGAKVEKYAASFIKFENEIHFYYNKLVEVEKLIKVEMDDGDLKRRLLELLYTDK</sequence>
<organism evidence="2 3">
    <name type="scientific">Enterospora canceri</name>
    <dbReference type="NCBI Taxonomy" id="1081671"/>
    <lineage>
        <taxon>Eukaryota</taxon>
        <taxon>Fungi</taxon>
        <taxon>Fungi incertae sedis</taxon>
        <taxon>Microsporidia</taxon>
        <taxon>Enterocytozoonidae</taxon>
        <taxon>Enterospora</taxon>
    </lineage>
</organism>
<reference evidence="2 3" key="1">
    <citation type="journal article" date="2017" name="Environ. Microbiol.">
        <title>Decay of the glycolytic pathway and adaptation to intranuclear parasitism within Enterocytozoonidae microsporidia.</title>
        <authorList>
            <person name="Wiredu Boakye D."/>
            <person name="Jaroenlak P."/>
            <person name="Prachumwat A."/>
            <person name="Williams T.A."/>
            <person name="Bateman K.S."/>
            <person name="Itsathitphaisarn O."/>
            <person name="Sritunyalucksana K."/>
            <person name="Paszkiewicz K.H."/>
            <person name="Moore K.A."/>
            <person name="Stentiford G.D."/>
            <person name="Williams B.A."/>
        </authorList>
    </citation>
    <scope>NUCLEOTIDE SEQUENCE [LARGE SCALE GENOMIC DNA]</scope>
    <source>
        <strain evidence="2 3">GB1</strain>
    </source>
</reference>
<proteinExistence type="predicted"/>
<keyword evidence="3" id="KW-1185">Reference proteome</keyword>
<name>A0A1Y1S5D5_9MICR</name>
<dbReference type="SUPFAM" id="SSF47576">
    <property type="entry name" value="Calponin-homology domain, CH-domain"/>
    <property type="match status" value="1"/>
</dbReference>
<dbReference type="VEuPathDB" id="MicrosporidiaDB:ECANGB1_1869"/>
<gene>
    <name evidence="2" type="ORF">ECANGB1_1869</name>
</gene>
<dbReference type="OrthoDB" id="2119228at2759"/>